<dbReference type="Proteomes" id="UP000501600">
    <property type="component" value="Chromosome"/>
</dbReference>
<dbReference type="InterPro" id="IPR013324">
    <property type="entry name" value="RNA_pol_sigma_r3/r4-like"/>
</dbReference>
<dbReference type="NCBIfam" id="TIGR02937">
    <property type="entry name" value="sigma70-ECF"/>
    <property type="match status" value="1"/>
</dbReference>
<dbReference type="GO" id="GO:0003700">
    <property type="term" value="F:DNA-binding transcription factor activity"/>
    <property type="evidence" value="ECO:0007669"/>
    <property type="project" value="InterPro"/>
</dbReference>
<dbReference type="InterPro" id="IPR011517">
    <property type="entry name" value="RNA_pol_sigma70_ECF-like"/>
</dbReference>
<accession>A0A6H2DRY6</accession>
<name>A0A6H2DRY6_9SPHN</name>
<gene>
    <name evidence="2" type="ORF">HF685_06385</name>
</gene>
<dbReference type="AlphaFoldDB" id="A0A6H2DRY6"/>
<evidence type="ECO:0000259" key="1">
    <source>
        <dbReference type="Pfam" id="PF07638"/>
    </source>
</evidence>
<reference evidence="2 3" key="1">
    <citation type="submission" date="2020-04" db="EMBL/GenBank/DDBJ databases">
        <title>Genome sequence for Sphingorhabdus sp. strain M1.</title>
        <authorList>
            <person name="Park S.-J."/>
        </authorList>
    </citation>
    <scope>NUCLEOTIDE SEQUENCE [LARGE SCALE GENOMIC DNA]</scope>
    <source>
        <strain evidence="2 3">JK6</strain>
    </source>
</reference>
<organism evidence="2 3">
    <name type="scientific">Parasphingorhabdus halotolerans</name>
    <dbReference type="NCBI Taxonomy" id="2725558"/>
    <lineage>
        <taxon>Bacteria</taxon>
        <taxon>Pseudomonadati</taxon>
        <taxon>Pseudomonadota</taxon>
        <taxon>Alphaproteobacteria</taxon>
        <taxon>Sphingomonadales</taxon>
        <taxon>Sphingomonadaceae</taxon>
        <taxon>Parasphingorhabdus</taxon>
    </lineage>
</organism>
<protein>
    <submittedName>
        <fullName evidence="2">Sigma-70 family RNA polymerase sigma factor</fullName>
    </submittedName>
</protein>
<evidence type="ECO:0000313" key="3">
    <source>
        <dbReference type="Proteomes" id="UP000501600"/>
    </source>
</evidence>
<dbReference type="Gene3D" id="1.10.10.10">
    <property type="entry name" value="Winged helix-like DNA-binding domain superfamily/Winged helix DNA-binding domain"/>
    <property type="match status" value="1"/>
</dbReference>
<dbReference type="SUPFAM" id="SSF88659">
    <property type="entry name" value="Sigma3 and sigma4 domains of RNA polymerase sigma factors"/>
    <property type="match status" value="1"/>
</dbReference>
<proteinExistence type="predicted"/>
<dbReference type="KEGG" id="phao:HF685_06385"/>
<evidence type="ECO:0000313" key="2">
    <source>
        <dbReference type="EMBL" id="QJB70715.1"/>
    </source>
</evidence>
<dbReference type="InterPro" id="IPR053812">
    <property type="entry name" value="HTH_Sigma70_ECF-like"/>
</dbReference>
<dbReference type="NCBIfam" id="TIGR02999">
    <property type="entry name" value="Sig-70_X6"/>
    <property type="match status" value="1"/>
</dbReference>
<dbReference type="InterPro" id="IPR014284">
    <property type="entry name" value="RNA_pol_sigma-70_dom"/>
</dbReference>
<keyword evidence="3" id="KW-1185">Reference proteome</keyword>
<sequence length="172" mass="19390">MARWQAGNRGAGNQLFVDLEYELQKIAAAKLAGEKNSSLSTGDLINEAVIRLSNLKAIALQSKAHILALASRIMRQVLVDQARKRNSDKREHAKVTLVTNIGVWDRPIELLSLELLLEELTEIDAQRADIVEMRFFGGMSISDIATVLDVSEATVKRRWMSTRVWLHDRLQQ</sequence>
<dbReference type="GO" id="GO:0006352">
    <property type="term" value="P:DNA-templated transcription initiation"/>
    <property type="evidence" value="ECO:0007669"/>
    <property type="project" value="InterPro"/>
</dbReference>
<dbReference type="EMBL" id="CP051217">
    <property type="protein sequence ID" value="QJB70715.1"/>
    <property type="molecule type" value="Genomic_DNA"/>
</dbReference>
<dbReference type="InterPro" id="IPR036388">
    <property type="entry name" value="WH-like_DNA-bd_sf"/>
</dbReference>
<feature type="domain" description="RNA polymerase sigma-70 ECF-like HTH" evidence="1">
    <location>
        <begin position="5"/>
        <end position="171"/>
    </location>
</feature>
<dbReference type="Pfam" id="PF07638">
    <property type="entry name" value="Sigma70_ECF"/>
    <property type="match status" value="1"/>
</dbReference>